<sequence length="40" mass="4442">MHDFRLLSAEWASSATDDLTDLTPSQAKQASELLFVTNCQ</sequence>
<reference evidence="1" key="1">
    <citation type="submission" date="2020-02" db="EMBL/GenBank/DDBJ databases">
        <authorList>
            <person name="Meier V. D."/>
        </authorList>
    </citation>
    <scope>NUCLEOTIDE SEQUENCE</scope>
    <source>
        <strain evidence="1">AVDCRST_MAG92</strain>
    </source>
</reference>
<name>A0A6J4IFR6_9CYAN</name>
<dbReference type="AlphaFoldDB" id="A0A6J4IFR6"/>
<protein>
    <submittedName>
        <fullName evidence="1">Uncharacterized protein</fullName>
    </submittedName>
</protein>
<evidence type="ECO:0000313" key="1">
    <source>
        <dbReference type="EMBL" id="CAA9251271.1"/>
    </source>
</evidence>
<dbReference type="EMBL" id="CADCTM010000299">
    <property type="protein sequence ID" value="CAA9251271.1"/>
    <property type="molecule type" value="Genomic_DNA"/>
</dbReference>
<organism evidence="1">
    <name type="scientific">uncultured Coleofasciculus sp</name>
    <dbReference type="NCBI Taxonomy" id="1267456"/>
    <lineage>
        <taxon>Bacteria</taxon>
        <taxon>Bacillati</taxon>
        <taxon>Cyanobacteriota</taxon>
        <taxon>Cyanophyceae</taxon>
        <taxon>Coleofasciculales</taxon>
        <taxon>Coleofasciculaceae</taxon>
        <taxon>Coleofasciculus</taxon>
        <taxon>environmental samples</taxon>
    </lineage>
</organism>
<proteinExistence type="predicted"/>
<accession>A0A6J4IFR6</accession>
<gene>
    <name evidence="1" type="ORF">AVDCRST_MAG92-2012</name>
</gene>